<evidence type="ECO:0000313" key="2">
    <source>
        <dbReference type="Proteomes" id="UP000322244"/>
    </source>
</evidence>
<protein>
    <submittedName>
        <fullName evidence="1">Uncharacterized protein</fullName>
    </submittedName>
</protein>
<sequence length="82" mass="8687">MNIALGCTSRPVISGRAIIDVIGFRPAVSFHHCCSDIRLSAGCDASTNLVAPANTARQAFRLRSQHDTSRLSISTTASRSNG</sequence>
<name>A0A5A7S7I4_9NOCA</name>
<dbReference type="EMBL" id="VLNY01000021">
    <property type="protein sequence ID" value="KAA0017648.1"/>
    <property type="molecule type" value="Genomic_DNA"/>
</dbReference>
<reference evidence="1 2" key="1">
    <citation type="submission" date="2019-07" db="EMBL/GenBank/DDBJ databases">
        <title>Rhodococcus cavernicolus sp. nov., isolated from a cave.</title>
        <authorList>
            <person name="Lee S.D."/>
        </authorList>
    </citation>
    <scope>NUCLEOTIDE SEQUENCE [LARGE SCALE GENOMIC DNA]</scope>
    <source>
        <strain evidence="1 2">C1-24</strain>
    </source>
</reference>
<evidence type="ECO:0000313" key="1">
    <source>
        <dbReference type="EMBL" id="KAA0017648.1"/>
    </source>
</evidence>
<accession>A0A5A7S7I4</accession>
<dbReference type="RefSeq" id="WP_149432945.1">
    <property type="nucleotide sequence ID" value="NZ_VLNY01000021.1"/>
</dbReference>
<organism evidence="1 2">
    <name type="scientific">Antrihabitans cavernicola</name>
    <dbReference type="NCBI Taxonomy" id="2495913"/>
    <lineage>
        <taxon>Bacteria</taxon>
        <taxon>Bacillati</taxon>
        <taxon>Actinomycetota</taxon>
        <taxon>Actinomycetes</taxon>
        <taxon>Mycobacteriales</taxon>
        <taxon>Nocardiaceae</taxon>
        <taxon>Antrihabitans</taxon>
    </lineage>
</organism>
<proteinExistence type="predicted"/>
<keyword evidence="2" id="KW-1185">Reference proteome</keyword>
<dbReference type="Proteomes" id="UP000322244">
    <property type="component" value="Unassembled WGS sequence"/>
</dbReference>
<comment type="caution">
    <text evidence="1">The sequence shown here is derived from an EMBL/GenBank/DDBJ whole genome shotgun (WGS) entry which is preliminary data.</text>
</comment>
<dbReference type="AlphaFoldDB" id="A0A5A7S7I4"/>
<gene>
    <name evidence="1" type="ORF">FOY51_24705</name>
</gene>